<gene>
    <name evidence="1" type="ORF">CA836_05970</name>
</gene>
<dbReference type="RefSeq" id="WP_098982132.1">
    <property type="nucleotide sequence ID" value="NZ_CP077116.1"/>
</dbReference>
<dbReference type="AlphaFoldDB" id="A0A2C6B107"/>
<sequence length="104" mass="12391">MSFENFDGYNFENEFDPKKETQKYQLWDYVEGAQVYIKLETIDNLTIKSEKTITEDNEKFKVHELIGIVEGTDNNKYDTQIFVYEVLDNFSKEKQPDVAYLKKI</sequence>
<dbReference type="EMBL" id="NIRK01000001">
    <property type="protein sequence ID" value="PHH99277.1"/>
    <property type="molecule type" value="Genomic_DNA"/>
</dbReference>
<reference evidence="1 2" key="1">
    <citation type="submission" date="2017-06" db="EMBL/GenBank/DDBJ databases">
        <title>Draft genome sequence of Fusobacterium nucleatum subsp. polymorphum KCOM 1248 (=ChDC F113).</title>
        <authorList>
            <person name="Kook J.-K."/>
            <person name="Park S.-N."/>
            <person name="Lim Y.K."/>
            <person name="Roh H."/>
        </authorList>
    </citation>
    <scope>NUCLEOTIDE SEQUENCE [LARGE SCALE GENOMIC DNA]</scope>
    <source>
        <strain evidence="2">KCOM 1248 (ChDC F113)</strain>
    </source>
</reference>
<protein>
    <submittedName>
        <fullName evidence="1">Uncharacterized protein</fullName>
    </submittedName>
</protein>
<proteinExistence type="predicted"/>
<evidence type="ECO:0000313" key="2">
    <source>
        <dbReference type="Proteomes" id="UP000223525"/>
    </source>
</evidence>
<evidence type="ECO:0000313" key="1">
    <source>
        <dbReference type="EMBL" id="PHH99277.1"/>
    </source>
</evidence>
<accession>A0A2C6B107</accession>
<dbReference type="Proteomes" id="UP000223525">
    <property type="component" value="Unassembled WGS sequence"/>
</dbReference>
<name>A0A2C6B107_FUSNP</name>
<comment type="caution">
    <text evidence="1">The sequence shown here is derived from an EMBL/GenBank/DDBJ whole genome shotgun (WGS) entry which is preliminary data.</text>
</comment>
<organism evidence="1 2">
    <name type="scientific">Fusobacterium nucleatum subsp. polymorphum</name>
    <name type="common">Fusobacterium polymorphum</name>
    <dbReference type="NCBI Taxonomy" id="76857"/>
    <lineage>
        <taxon>Bacteria</taxon>
        <taxon>Fusobacteriati</taxon>
        <taxon>Fusobacteriota</taxon>
        <taxon>Fusobacteriia</taxon>
        <taxon>Fusobacteriales</taxon>
        <taxon>Fusobacteriaceae</taxon>
        <taxon>Fusobacterium</taxon>
    </lineage>
</organism>